<name>A0A2W5MYG8_RHOSU</name>
<keyword evidence="3" id="KW-0456">Lyase</keyword>
<organism evidence="6 7">
    <name type="scientific">Rhodovulum sulfidophilum</name>
    <name type="common">Rhodobacter sulfidophilus</name>
    <dbReference type="NCBI Taxonomy" id="35806"/>
    <lineage>
        <taxon>Bacteria</taxon>
        <taxon>Pseudomonadati</taxon>
        <taxon>Pseudomonadota</taxon>
        <taxon>Alphaproteobacteria</taxon>
        <taxon>Rhodobacterales</taxon>
        <taxon>Paracoccaceae</taxon>
        <taxon>Rhodovulum</taxon>
    </lineage>
</organism>
<keyword evidence="2" id="KW-0443">Lipid metabolism</keyword>
<dbReference type="Pfam" id="PF00378">
    <property type="entry name" value="ECH_1"/>
    <property type="match status" value="1"/>
</dbReference>
<accession>A0A2W5MYG8</accession>
<evidence type="ECO:0000313" key="6">
    <source>
        <dbReference type="EMBL" id="PZQ45804.1"/>
    </source>
</evidence>
<evidence type="ECO:0008006" key="8">
    <source>
        <dbReference type="Google" id="ProtNLM"/>
    </source>
</evidence>
<feature type="non-terminal residue" evidence="6">
    <location>
        <position position="211"/>
    </location>
</feature>
<sequence length="211" mass="22339">MRRPLAEQPQRLEGGADGHFDLGCERDRHGCERDRHDHHRPSREAERARRGAYEGLARRDRSGGGGPRTRVTVLTGALSRAFRAGTDIGGIPRAAGVADADSYDLERSAQGGLYIRLMDLSGILRRKPMIGAVQGYCLGGGFEIASQCDMLVAAENAGFGLPEGATGRLPGVGGVGAVPRALPRNVATHLAFTAERLPAARAHELGLVSAV</sequence>
<comment type="caution">
    <text evidence="6">The sequence shown here is derived from an EMBL/GenBank/DDBJ whole genome shotgun (WGS) entry which is preliminary data.</text>
</comment>
<dbReference type="EMBL" id="QFPW01000039">
    <property type="protein sequence ID" value="PZQ45804.1"/>
    <property type="molecule type" value="Genomic_DNA"/>
</dbReference>
<dbReference type="InterPro" id="IPR018376">
    <property type="entry name" value="Enoyl-CoA_hyd/isom_CS"/>
</dbReference>
<dbReference type="InterPro" id="IPR001753">
    <property type="entry name" value="Enoyl-CoA_hydra/iso"/>
</dbReference>
<dbReference type="GO" id="GO:0006635">
    <property type="term" value="P:fatty acid beta-oxidation"/>
    <property type="evidence" value="ECO:0007669"/>
    <property type="project" value="TreeGrafter"/>
</dbReference>
<dbReference type="PANTHER" id="PTHR11941:SF169">
    <property type="entry name" value="(7AS)-7A-METHYL-1,5-DIOXO-2,3,5,6,7,7A-HEXAHYDRO-1H-INDENE-CARBOXYL-COA HYDROLASE"/>
    <property type="match status" value="1"/>
</dbReference>
<evidence type="ECO:0000256" key="3">
    <source>
        <dbReference type="ARBA" id="ARBA00023239"/>
    </source>
</evidence>
<evidence type="ECO:0000256" key="4">
    <source>
        <dbReference type="RuleBase" id="RU003707"/>
    </source>
</evidence>
<dbReference type="InterPro" id="IPR029045">
    <property type="entry name" value="ClpP/crotonase-like_dom_sf"/>
</dbReference>
<comment type="similarity">
    <text evidence="1 4">Belongs to the enoyl-CoA hydratase/isomerase family.</text>
</comment>
<dbReference type="Gene3D" id="3.90.226.10">
    <property type="entry name" value="2-enoyl-CoA Hydratase, Chain A, domain 1"/>
    <property type="match status" value="1"/>
</dbReference>
<evidence type="ECO:0000313" key="7">
    <source>
        <dbReference type="Proteomes" id="UP000249185"/>
    </source>
</evidence>
<dbReference type="Proteomes" id="UP000249185">
    <property type="component" value="Unassembled WGS sequence"/>
</dbReference>
<dbReference type="GO" id="GO:0016829">
    <property type="term" value="F:lyase activity"/>
    <property type="evidence" value="ECO:0007669"/>
    <property type="project" value="UniProtKB-KW"/>
</dbReference>
<gene>
    <name evidence="6" type="ORF">DI556_21995</name>
</gene>
<dbReference type="SUPFAM" id="SSF52096">
    <property type="entry name" value="ClpP/crotonase"/>
    <property type="match status" value="1"/>
</dbReference>
<feature type="compositionally biased region" description="Basic and acidic residues" evidence="5">
    <location>
        <begin position="42"/>
        <end position="62"/>
    </location>
</feature>
<dbReference type="PANTHER" id="PTHR11941">
    <property type="entry name" value="ENOYL-COA HYDRATASE-RELATED"/>
    <property type="match status" value="1"/>
</dbReference>
<proteinExistence type="inferred from homology"/>
<dbReference type="PROSITE" id="PS00166">
    <property type="entry name" value="ENOYL_COA_HYDRATASE"/>
    <property type="match status" value="1"/>
</dbReference>
<evidence type="ECO:0000256" key="5">
    <source>
        <dbReference type="SAM" id="MobiDB-lite"/>
    </source>
</evidence>
<reference evidence="6 7" key="1">
    <citation type="submission" date="2017-08" db="EMBL/GenBank/DDBJ databases">
        <title>Infants hospitalized years apart are colonized by the same room-sourced microbial strains.</title>
        <authorList>
            <person name="Brooks B."/>
            <person name="Olm M.R."/>
            <person name="Firek B.A."/>
            <person name="Baker R."/>
            <person name="Thomas B.C."/>
            <person name="Morowitz M.J."/>
            <person name="Banfield J.F."/>
        </authorList>
    </citation>
    <scope>NUCLEOTIDE SEQUENCE [LARGE SCALE GENOMIC DNA]</scope>
    <source>
        <strain evidence="6">S2_005_002_R2_34</strain>
    </source>
</reference>
<dbReference type="CDD" id="cd06558">
    <property type="entry name" value="crotonase-like"/>
    <property type="match status" value="1"/>
</dbReference>
<protein>
    <recommendedName>
        <fullName evidence="8">Enoyl-CoA hydratase/isomerase family protein</fullName>
    </recommendedName>
</protein>
<dbReference type="AlphaFoldDB" id="A0A2W5MYG8"/>
<evidence type="ECO:0000256" key="1">
    <source>
        <dbReference type="ARBA" id="ARBA00005254"/>
    </source>
</evidence>
<feature type="region of interest" description="Disordered" evidence="5">
    <location>
        <begin position="1"/>
        <end position="70"/>
    </location>
</feature>
<evidence type="ECO:0000256" key="2">
    <source>
        <dbReference type="ARBA" id="ARBA00023098"/>
    </source>
</evidence>
<feature type="compositionally biased region" description="Basic and acidic residues" evidence="5">
    <location>
        <begin position="14"/>
        <end position="35"/>
    </location>
</feature>